<dbReference type="Proteomes" id="UP000339249">
    <property type="component" value="Unassembled WGS sequence"/>
</dbReference>
<sequence>MLTGRLGGKLRLGQFAGFAAHINLNGGQVGLLERDGITAAGRTNVRTIRFAYTNCFVSPVYTHSDHGYSSLGLTFCA</sequence>
<gene>
    <name evidence="1" type="ORF">NCTC9185_02929</name>
</gene>
<reference evidence="1 2" key="1">
    <citation type="submission" date="2019-04" db="EMBL/GenBank/DDBJ databases">
        <authorList>
            <consortium name="Pathogen Informatics"/>
        </authorList>
    </citation>
    <scope>NUCLEOTIDE SEQUENCE [LARGE SCALE GENOMIC DNA]</scope>
    <source>
        <strain evidence="1 2">NCTC9185</strain>
    </source>
</reference>
<accession>A0A4U9D075</accession>
<organism evidence="1 2">
    <name type="scientific">Raoultella terrigena</name>
    <name type="common">Klebsiella terrigena</name>
    <dbReference type="NCBI Taxonomy" id="577"/>
    <lineage>
        <taxon>Bacteria</taxon>
        <taxon>Pseudomonadati</taxon>
        <taxon>Pseudomonadota</taxon>
        <taxon>Gammaproteobacteria</taxon>
        <taxon>Enterobacterales</taxon>
        <taxon>Enterobacteriaceae</taxon>
        <taxon>Klebsiella/Raoultella group</taxon>
        <taxon>Raoultella</taxon>
    </lineage>
</organism>
<dbReference type="EMBL" id="CABDVU010000001">
    <property type="protein sequence ID" value="VTN10987.1"/>
    <property type="molecule type" value="Genomic_DNA"/>
</dbReference>
<proteinExistence type="predicted"/>
<evidence type="ECO:0000313" key="1">
    <source>
        <dbReference type="EMBL" id="VTN10987.1"/>
    </source>
</evidence>
<protein>
    <submittedName>
        <fullName evidence="1">Uncharacterized protein</fullName>
    </submittedName>
</protein>
<name>A0A4U9D075_RAOTE</name>
<evidence type="ECO:0000313" key="2">
    <source>
        <dbReference type="Proteomes" id="UP000339249"/>
    </source>
</evidence>
<dbReference type="AlphaFoldDB" id="A0A4U9D075"/>